<comment type="caution">
    <text evidence="3">The sequence shown here is derived from an EMBL/GenBank/DDBJ whole genome shotgun (WGS) entry which is preliminary data.</text>
</comment>
<feature type="compositionally biased region" description="Polar residues" evidence="1">
    <location>
        <begin position="21"/>
        <end position="33"/>
    </location>
</feature>
<name>A0A8J2RFS6_9CRUS</name>
<feature type="signal peptide" evidence="2">
    <location>
        <begin position="1"/>
        <end position="16"/>
    </location>
</feature>
<evidence type="ECO:0000313" key="3">
    <source>
        <dbReference type="EMBL" id="CAH0099852.1"/>
    </source>
</evidence>
<dbReference type="AlphaFoldDB" id="A0A8J2RFS6"/>
<evidence type="ECO:0000256" key="2">
    <source>
        <dbReference type="SAM" id="SignalP"/>
    </source>
</evidence>
<evidence type="ECO:0000313" key="4">
    <source>
        <dbReference type="Proteomes" id="UP000789390"/>
    </source>
</evidence>
<proteinExistence type="predicted"/>
<keyword evidence="2" id="KW-0732">Signal</keyword>
<feature type="chain" id="PRO_5035291356" evidence="2">
    <location>
        <begin position="17"/>
        <end position="252"/>
    </location>
</feature>
<dbReference type="EMBL" id="CAKKLH010000025">
    <property type="protein sequence ID" value="CAH0099852.1"/>
    <property type="molecule type" value="Genomic_DNA"/>
</dbReference>
<organism evidence="3 4">
    <name type="scientific">Daphnia galeata</name>
    <dbReference type="NCBI Taxonomy" id="27404"/>
    <lineage>
        <taxon>Eukaryota</taxon>
        <taxon>Metazoa</taxon>
        <taxon>Ecdysozoa</taxon>
        <taxon>Arthropoda</taxon>
        <taxon>Crustacea</taxon>
        <taxon>Branchiopoda</taxon>
        <taxon>Diplostraca</taxon>
        <taxon>Cladocera</taxon>
        <taxon>Anomopoda</taxon>
        <taxon>Daphniidae</taxon>
        <taxon>Daphnia</taxon>
    </lineage>
</organism>
<evidence type="ECO:0000256" key="1">
    <source>
        <dbReference type="SAM" id="MobiDB-lite"/>
    </source>
</evidence>
<sequence>MKFAVIFAIAVACAMAAPPTTNTGQPTNANPASPVSGDADGVVKRSPASSLVNQNARQIVRRRPVNLIDASGKLIDLDDDDLQIVTTDLSGRQVAFQHKQNPIPAVNRVPVRSSSVASVPSSGQATSDIIFVSDDSRETDDFDDDFDDLDDWAIISPNRLTSTIPFVNRPNAARLVSQSSIFNPSNSFVTAPLRQTRMKPRFVQPASTCTCPPQRESVFQFSRFPQQSVNRFSQFGRFPFSTFPGVQFVFDD</sequence>
<feature type="region of interest" description="Disordered" evidence="1">
    <location>
        <begin position="21"/>
        <end position="48"/>
    </location>
</feature>
<keyword evidence="4" id="KW-1185">Reference proteome</keyword>
<reference evidence="3" key="1">
    <citation type="submission" date="2021-11" db="EMBL/GenBank/DDBJ databases">
        <authorList>
            <person name="Schell T."/>
        </authorList>
    </citation>
    <scope>NUCLEOTIDE SEQUENCE</scope>
    <source>
        <strain evidence="3">M5</strain>
    </source>
</reference>
<dbReference type="Proteomes" id="UP000789390">
    <property type="component" value="Unassembled WGS sequence"/>
</dbReference>
<accession>A0A8J2RFS6</accession>
<dbReference type="OrthoDB" id="6362600at2759"/>
<gene>
    <name evidence="3" type="ORF">DGAL_LOCUS2010</name>
</gene>
<protein>
    <submittedName>
        <fullName evidence="3">Uncharacterized protein</fullName>
    </submittedName>
</protein>